<feature type="transmembrane region" description="Helical" evidence="2">
    <location>
        <begin position="107"/>
        <end position="128"/>
    </location>
</feature>
<evidence type="ECO:0000313" key="5">
    <source>
        <dbReference type="Proteomes" id="UP001525968"/>
    </source>
</evidence>
<evidence type="ECO:0000256" key="3">
    <source>
        <dbReference type="SAM" id="SignalP"/>
    </source>
</evidence>
<gene>
    <name evidence="4" type="ORF">N0K08_14040</name>
</gene>
<organism evidence="4 5">
    <name type="scientific">Acidovorax bellezanensis</name>
    <dbReference type="NCBI Taxonomy" id="2976702"/>
    <lineage>
        <taxon>Bacteria</taxon>
        <taxon>Pseudomonadati</taxon>
        <taxon>Pseudomonadota</taxon>
        <taxon>Betaproteobacteria</taxon>
        <taxon>Burkholderiales</taxon>
        <taxon>Comamonadaceae</taxon>
        <taxon>Acidovorax</taxon>
    </lineage>
</organism>
<name>A0ABT2PMQ3_9BURK</name>
<keyword evidence="5" id="KW-1185">Reference proteome</keyword>
<keyword evidence="2" id="KW-1133">Transmembrane helix</keyword>
<evidence type="ECO:0000313" key="4">
    <source>
        <dbReference type="EMBL" id="MCT9811764.1"/>
    </source>
</evidence>
<accession>A0ABT2PMQ3</accession>
<comment type="caution">
    <text evidence="4">The sequence shown here is derived from an EMBL/GenBank/DDBJ whole genome shotgun (WGS) entry which is preliminary data.</text>
</comment>
<evidence type="ECO:0000256" key="1">
    <source>
        <dbReference type="SAM" id="MobiDB-lite"/>
    </source>
</evidence>
<feature type="signal peptide" evidence="3">
    <location>
        <begin position="1"/>
        <end position="25"/>
    </location>
</feature>
<proteinExistence type="predicted"/>
<keyword evidence="2" id="KW-0472">Membrane</keyword>
<evidence type="ECO:0000256" key="2">
    <source>
        <dbReference type="SAM" id="Phobius"/>
    </source>
</evidence>
<dbReference type="Proteomes" id="UP001525968">
    <property type="component" value="Unassembled WGS sequence"/>
</dbReference>
<feature type="region of interest" description="Disordered" evidence="1">
    <location>
        <begin position="44"/>
        <end position="88"/>
    </location>
</feature>
<sequence length="133" mass="13551">MHSKKLLRAVFVAVVAMCCMPAAVAAECLPPACAVNESTDGGVPDGVFESDGAAVKASPADPPASRGDAADDPGSAIFNPFAGAQDRQKPPFSATLLSLLNGNYAEALAIVLILALVLAGVAAFISFLRRKHS</sequence>
<dbReference type="EMBL" id="JAODYH010000006">
    <property type="protein sequence ID" value="MCT9811764.1"/>
    <property type="molecule type" value="Genomic_DNA"/>
</dbReference>
<protein>
    <recommendedName>
        <fullName evidence="6">LPXTG cell wall anchor domain-containing protein</fullName>
    </recommendedName>
</protein>
<evidence type="ECO:0008006" key="6">
    <source>
        <dbReference type="Google" id="ProtNLM"/>
    </source>
</evidence>
<reference evidence="4 5" key="1">
    <citation type="submission" date="2022-09" db="EMBL/GenBank/DDBJ databases">
        <title>Draft genome of isolate Be4.</title>
        <authorList>
            <person name="Sanchez-Castro I."/>
            <person name="Martinez-Rodriguez P."/>
            <person name="Descostes M."/>
            <person name="Merroun M."/>
        </authorList>
    </citation>
    <scope>NUCLEOTIDE SEQUENCE [LARGE SCALE GENOMIC DNA]</scope>
    <source>
        <strain evidence="4 5">Be4</strain>
    </source>
</reference>
<feature type="chain" id="PRO_5045996173" description="LPXTG cell wall anchor domain-containing protein" evidence="3">
    <location>
        <begin position="26"/>
        <end position="133"/>
    </location>
</feature>
<keyword evidence="3" id="KW-0732">Signal</keyword>
<keyword evidence="2" id="KW-0812">Transmembrane</keyword>
<dbReference type="RefSeq" id="WP_261501011.1">
    <property type="nucleotide sequence ID" value="NZ_JAODYH010000006.1"/>
</dbReference>